<organism evidence="1 2">
    <name type="scientific">candidate division MSBL1 archaeon SCGC-AAA382C18</name>
    <dbReference type="NCBI Taxonomy" id="1698281"/>
    <lineage>
        <taxon>Archaea</taxon>
        <taxon>Methanobacteriati</taxon>
        <taxon>Methanobacteriota</taxon>
        <taxon>candidate division MSBL1</taxon>
    </lineage>
</organism>
<comment type="caution">
    <text evidence="1">The sequence shown here is derived from an EMBL/GenBank/DDBJ whole genome shotgun (WGS) entry which is preliminary data.</text>
</comment>
<evidence type="ECO:0000313" key="1">
    <source>
        <dbReference type="EMBL" id="KXB05793.1"/>
    </source>
</evidence>
<proteinExistence type="predicted"/>
<gene>
    <name evidence="1" type="ORF">AKJ52_03045</name>
</gene>
<dbReference type="AlphaFoldDB" id="A0A133VH72"/>
<accession>A0A133VH72</accession>
<name>A0A133VH72_9EURY</name>
<dbReference type="Proteomes" id="UP000070404">
    <property type="component" value="Unassembled WGS sequence"/>
</dbReference>
<keyword evidence="2" id="KW-1185">Reference proteome</keyword>
<dbReference type="EMBL" id="LHYF01000073">
    <property type="protein sequence ID" value="KXB05793.1"/>
    <property type="molecule type" value="Genomic_DNA"/>
</dbReference>
<evidence type="ECO:0000313" key="2">
    <source>
        <dbReference type="Proteomes" id="UP000070404"/>
    </source>
</evidence>
<sequence>MELVNRKKLDEKYNFFTENIAIYQATSDNPKKWENNQNWYLVPNERENLTLSGKPLTFQIKEKYIDNDYPIVLALDNGKYQVKENTETRPKPVNYLSVEEGEY</sequence>
<protein>
    <submittedName>
        <fullName evidence="1">Uncharacterized protein</fullName>
    </submittedName>
</protein>
<reference evidence="1 2" key="1">
    <citation type="journal article" date="2016" name="Sci. Rep.">
        <title>Metabolic traits of an uncultured archaeal lineage -MSBL1- from brine pools of the Red Sea.</title>
        <authorList>
            <person name="Mwirichia R."/>
            <person name="Alam I."/>
            <person name="Rashid M."/>
            <person name="Vinu M."/>
            <person name="Ba-Alawi W."/>
            <person name="Anthony Kamau A."/>
            <person name="Kamanda Ngugi D."/>
            <person name="Goker M."/>
            <person name="Klenk H.P."/>
            <person name="Bajic V."/>
            <person name="Stingl U."/>
        </authorList>
    </citation>
    <scope>NUCLEOTIDE SEQUENCE [LARGE SCALE GENOMIC DNA]</scope>
    <source>
        <strain evidence="1">SCGC-AAA382C18</strain>
    </source>
</reference>